<feature type="transmembrane region" description="Helical" evidence="1">
    <location>
        <begin position="6"/>
        <end position="27"/>
    </location>
</feature>
<keyword evidence="1" id="KW-0812">Transmembrane</keyword>
<evidence type="ECO:0000256" key="1">
    <source>
        <dbReference type="SAM" id="Phobius"/>
    </source>
</evidence>
<keyword evidence="1" id="KW-1133">Transmembrane helix</keyword>
<dbReference type="EMBL" id="JACHMN010000002">
    <property type="protein sequence ID" value="MBB5870562.1"/>
    <property type="molecule type" value="Genomic_DNA"/>
</dbReference>
<gene>
    <name evidence="2" type="ORF">F4553_003941</name>
</gene>
<sequence length="100" mass="10749">MFYENVMFGIDAVLVGIMLALTVWAIIHCVAQRPDAFTAIGTLPKGGWLGLLIVGVPIMIIFGVAGGISVIPLGLIFTGCTLFYLLDVRAGIKELLEGRW</sequence>
<dbReference type="RefSeq" id="WP_184838045.1">
    <property type="nucleotide sequence ID" value="NZ_JACHMN010000002.1"/>
</dbReference>
<accession>A0A841BUY8</accession>
<dbReference type="Pfam" id="PF10724">
    <property type="entry name" value="DUF2516"/>
    <property type="match status" value="1"/>
</dbReference>
<evidence type="ECO:0000313" key="3">
    <source>
        <dbReference type="Proteomes" id="UP000587527"/>
    </source>
</evidence>
<keyword evidence="3" id="KW-1185">Reference proteome</keyword>
<name>A0A841BUY8_9ACTN</name>
<feature type="transmembrane region" description="Helical" evidence="1">
    <location>
        <begin position="74"/>
        <end position="92"/>
    </location>
</feature>
<evidence type="ECO:0000313" key="2">
    <source>
        <dbReference type="EMBL" id="MBB5870562.1"/>
    </source>
</evidence>
<dbReference type="InterPro" id="IPR019662">
    <property type="entry name" value="DUF2516"/>
</dbReference>
<dbReference type="Proteomes" id="UP000587527">
    <property type="component" value="Unassembled WGS sequence"/>
</dbReference>
<proteinExistence type="predicted"/>
<dbReference type="AlphaFoldDB" id="A0A841BUY8"/>
<comment type="caution">
    <text evidence="2">The sequence shown here is derived from an EMBL/GenBank/DDBJ whole genome shotgun (WGS) entry which is preliminary data.</text>
</comment>
<organism evidence="2 3">
    <name type="scientific">Allocatelliglobosispora scoriae</name>
    <dbReference type="NCBI Taxonomy" id="643052"/>
    <lineage>
        <taxon>Bacteria</taxon>
        <taxon>Bacillati</taxon>
        <taxon>Actinomycetota</taxon>
        <taxon>Actinomycetes</taxon>
        <taxon>Micromonosporales</taxon>
        <taxon>Micromonosporaceae</taxon>
        <taxon>Allocatelliglobosispora</taxon>
    </lineage>
</organism>
<feature type="transmembrane region" description="Helical" evidence="1">
    <location>
        <begin position="48"/>
        <end position="68"/>
    </location>
</feature>
<keyword evidence="1" id="KW-0472">Membrane</keyword>
<reference evidence="2 3" key="1">
    <citation type="submission" date="2020-08" db="EMBL/GenBank/DDBJ databases">
        <title>Sequencing the genomes of 1000 actinobacteria strains.</title>
        <authorList>
            <person name="Klenk H.-P."/>
        </authorList>
    </citation>
    <scope>NUCLEOTIDE SEQUENCE [LARGE SCALE GENOMIC DNA]</scope>
    <source>
        <strain evidence="2 3">DSM 45362</strain>
    </source>
</reference>
<protein>
    <recommendedName>
        <fullName evidence="4">DUF2516 family protein</fullName>
    </recommendedName>
</protein>
<evidence type="ECO:0008006" key="4">
    <source>
        <dbReference type="Google" id="ProtNLM"/>
    </source>
</evidence>